<proteinExistence type="predicted"/>
<organism evidence="1">
    <name type="scientific">marine sediment metagenome</name>
    <dbReference type="NCBI Taxonomy" id="412755"/>
    <lineage>
        <taxon>unclassified sequences</taxon>
        <taxon>metagenomes</taxon>
        <taxon>ecological metagenomes</taxon>
    </lineage>
</organism>
<sequence length="43" mass="4908">MLAMGLLQGWDTVIHVMVGQDKHPTPFTERQQALLEQHPSLPR</sequence>
<comment type="caution">
    <text evidence="1">The sequence shown here is derived from an EMBL/GenBank/DDBJ whole genome shotgun (WGS) entry which is preliminary data.</text>
</comment>
<evidence type="ECO:0000313" key="1">
    <source>
        <dbReference type="EMBL" id="GAI66069.1"/>
    </source>
</evidence>
<dbReference type="EMBL" id="BARW01004732">
    <property type="protein sequence ID" value="GAI66069.1"/>
    <property type="molecule type" value="Genomic_DNA"/>
</dbReference>
<dbReference type="AlphaFoldDB" id="X1SE74"/>
<reference evidence="1" key="1">
    <citation type="journal article" date="2014" name="Front. Microbiol.">
        <title>High frequency of phylogenetically diverse reductive dehalogenase-homologous genes in deep subseafloor sedimentary metagenomes.</title>
        <authorList>
            <person name="Kawai M."/>
            <person name="Futagami T."/>
            <person name="Toyoda A."/>
            <person name="Takaki Y."/>
            <person name="Nishi S."/>
            <person name="Hori S."/>
            <person name="Arai W."/>
            <person name="Tsubouchi T."/>
            <person name="Morono Y."/>
            <person name="Uchiyama I."/>
            <person name="Ito T."/>
            <person name="Fujiyama A."/>
            <person name="Inagaki F."/>
            <person name="Takami H."/>
        </authorList>
    </citation>
    <scope>NUCLEOTIDE SEQUENCE</scope>
    <source>
        <strain evidence="1">Expedition CK06-06</strain>
    </source>
</reference>
<name>X1SE74_9ZZZZ</name>
<accession>X1SE74</accession>
<protein>
    <submittedName>
        <fullName evidence="1">Uncharacterized protein</fullName>
    </submittedName>
</protein>
<gene>
    <name evidence="1" type="ORF">S12H4_10846</name>
</gene>